<dbReference type="HOGENOM" id="CLU_009116_7_2_6"/>
<keyword evidence="6 13" id="KW-0028">Amino-acid biosynthesis</keyword>
<evidence type="ECO:0000256" key="12">
    <source>
        <dbReference type="ARBA" id="ARBA00049031"/>
    </source>
</evidence>
<evidence type="ECO:0000256" key="11">
    <source>
        <dbReference type="ARBA" id="ARBA00048841"/>
    </source>
</evidence>
<dbReference type="InterPro" id="IPR001342">
    <property type="entry name" value="HDH_cat"/>
</dbReference>
<dbReference type="PANTHER" id="PTHR43070:SF5">
    <property type="entry name" value="HOMOSERINE DEHYDROGENASE"/>
    <property type="match status" value="1"/>
</dbReference>
<evidence type="ECO:0000259" key="14">
    <source>
        <dbReference type="Pfam" id="PF00696"/>
    </source>
</evidence>
<evidence type="ECO:0000259" key="15">
    <source>
        <dbReference type="Pfam" id="PF00742"/>
    </source>
</evidence>
<evidence type="ECO:0000256" key="3">
    <source>
        <dbReference type="ARBA" id="ARBA00005056"/>
    </source>
</evidence>
<comment type="pathway">
    <text evidence="4 13">Amino-acid biosynthesis; L-methionine biosynthesis via de novo pathway; L-homoserine from L-aspartate: step 3/3.</text>
</comment>
<keyword evidence="9 13" id="KW-0560">Oxidoreductase</keyword>
<name>A4CEN5_9GAMM</name>
<dbReference type="GO" id="GO:0005524">
    <property type="term" value="F:ATP binding"/>
    <property type="evidence" value="ECO:0007669"/>
    <property type="project" value="UniProtKB-UniRule"/>
</dbReference>
<dbReference type="SUPFAM" id="SSF53633">
    <property type="entry name" value="Carbamate kinase-like"/>
    <property type="match status" value="1"/>
</dbReference>
<sequence>MTRSVHKFGGSSLSSAKRYHAVTNIILQQAALGDVVVVSAAGKTTDTLVKLWQSYRQADQQAISDVLALLSANQFELIADLLTDSYKDSALELLDAELISIGEKIASQHLQEAHLLAHGELWSARLLGLYLQQLNVAAQSFDARELLTLAQGVLQHEKNVIACGQFSATKYNVVTGFIASDEQGQTITLGRNGSDYSATLFARYICAESVSIWTDTQGVFSTDPRKVKQAIRYGKICRGQANLLARLGNPVLHAKTLTPLKDTDIKLVVRSSFDSSSAATEIVKEGFAKQKRFITNLDHYDLLKVADLHEGEVGELSRIVQHALHHFVEKDEVYLLVPAALGHQVLTLLAGRCNLVESNVSGIALVCQHGDGHQLAQSAKVILAENNVNLRFIYSHEDYCILLCEQQLDTDRLTILHDKLVSVSQELAVVVAGLGNVGTVFLEQLKEQLSRLNQLLPVKLVGLIRSEQMLFNPTGIDVQNWQAAWQTHAVSYHEAELLSHLAELDYEHKLVIDITASEQFSQLYPQFVAHNCHLICANKYAGTAPLAWYEQLQQSLKQRNLQWRYNTSVGAGLPINFALNDLQNSGDKVQRLSGVFSGTLSWLCSQYTAEVPFSELVMQAKAMGYSEPDPREDLSGRDVQRKLLILARELGLNLELDDIVLSPLMPEALSNGDWEFFVDNLALLDTYVSELAAKAALEDKVLRYVAELVLSDDKVTAQVGLQGVAKQDSLATLKPGDNIFVINSRWYQDNPLVIQGPGAGKEVTAAGVHSDLYWLCVSLAK</sequence>
<dbReference type="GO" id="GO:0050661">
    <property type="term" value="F:NADP binding"/>
    <property type="evidence" value="ECO:0007669"/>
    <property type="project" value="UniProtKB-UniRule"/>
</dbReference>
<dbReference type="GO" id="GO:0009089">
    <property type="term" value="P:lysine biosynthetic process via diaminopimelate"/>
    <property type="evidence" value="ECO:0007669"/>
    <property type="project" value="UniProtKB-UniRule"/>
</dbReference>
<dbReference type="SUPFAM" id="SSF55347">
    <property type="entry name" value="Glyceraldehyde-3-phosphate dehydrogenase-like, C-terminal domain"/>
    <property type="match status" value="1"/>
</dbReference>
<comment type="pathway">
    <text evidence="13">Amino-acid biosynthesis; L-lysine biosynthesis via DAP pathway; (S)-tetrahydrodipicolinate from L-aspartate: step 1/4.</text>
</comment>
<organism evidence="17 18">
    <name type="scientific">Pseudoalteromonas tunicata D2</name>
    <dbReference type="NCBI Taxonomy" id="87626"/>
    <lineage>
        <taxon>Bacteria</taxon>
        <taxon>Pseudomonadati</taxon>
        <taxon>Pseudomonadota</taxon>
        <taxon>Gammaproteobacteria</taxon>
        <taxon>Alteromonadales</taxon>
        <taxon>Pseudoalteromonadaceae</taxon>
        <taxon>Pseudoalteromonas</taxon>
    </lineage>
</organism>
<dbReference type="InterPro" id="IPR036291">
    <property type="entry name" value="NAD(P)-bd_dom_sf"/>
</dbReference>
<dbReference type="EMBL" id="AAOH01000009">
    <property type="protein sequence ID" value="EAR26764.1"/>
    <property type="molecule type" value="Genomic_DNA"/>
</dbReference>
<comment type="similarity">
    <text evidence="13">In the C-terminal section; belongs to the homoserine dehydrogenase family.</text>
</comment>
<dbReference type="GO" id="GO:0004412">
    <property type="term" value="F:homoserine dehydrogenase activity"/>
    <property type="evidence" value="ECO:0007669"/>
    <property type="project" value="UniProtKB-UniRule"/>
</dbReference>
<evidence type="ECO:0000256" key="5">
    <source>
        <dbReference type="ARBA" id="ARBA00005139"/>
    </source>
</evidence>
<comment type="catalytic activity">
    <reaction evidence="11">
        <text>L-homoserine + NADP(+) = L-aspartate 4-semialdehyde + NADPH + H(+)</text>
        <dbReference type="Rhea" id="RHEA:15761"/>
        <dbReference type="ChEBI" id="CHEBI:15378"/>
        <dbReference type="ChEBI" id="CHEBI:57476"/>
        <dbReference type="ChEBI" id="CHEBI:57783"/>
        <dbReference type="ChEBI" id="CHEBI:58349"/>
        <dbReference type="ChEBI" id="CHEBI:537519"/>
        <dbReference type="EC" id="1.1.1.3"/>
    </reaction>
    <physiologicalReaction direction="right-to-left" evidence="11">
        <dbReference type="Rhea" id="RHEA:15763"/>
    </physiologicalReaction>
</comment>
<comment type="pathway">
    <text evidence="2 13">Amino-acid biosynthesis; L-methionine biosynthesis via de novo pathway; L-homoserine from L-aspartate: step 1/3.</text>
</comment>
<reference evidence="17 18" key="1">
    <citation type="submission" date="2006-02" db="EMBL/GenBank/DDBJ databases">
        <authorList>
            <person name="Moran M.A."/>
            <person name="Kjelleberg S."/>
            <person name="Egan S."/>
            <person name="Saunders N."/>
            <person name="Thomas T."/>
            <person name="Ferriera S."/>
            <person name="Johnson J."/>
            <person name="Kravitz S."/>
            <person name="Halpern A."/>
            <person name="Remington K."/>
            <person name="Beeson K."/>
            <person name="Tran B."/>
            <person name="Rogers Y.-H."/>
            <person name="Friedman R."/>
            <person name="Venter J.C."/>
        </authorList>
    </citation>
    <scope>NUCLEOTIDE SEQUENCE [LARGE SCALE GENOMIC DNA]</scope>
    <source>
        <strain evidence="17 18">D2</strain>
    </source>
</reference>
<keyword evidence="13" id="KW-0547">Nucleotide-binding</keyword>
<dbReference type="FunFam" id="3.30.360.10:FF:000006">
    <property type="entry name" value="Bifunctional aspartokinase/homoserine dehydrogenase"/>
    <property type="match status" value="1"/>
</dbReference>
<comment type="similarity">
    <text evidence="13">In the N-terminal section; belongs to the aspartokinase family.</text>
</comment>
<dbReference type="EC" id="1.1.1.3" evidence="13"/>
<dbReference type="GO" id="GO:0009090">
    <property type="term" value="P:homoserine biosynthetic process"/>
    <property type="evidence" value="ECO:0007669"/>
    <property type="project" value="UniProtKB-ARBA"/>
</dbReference>
<keyword evidence="13" id="KW-0067">ATP-binding</keyword>
<dbReference type="eggNOG" id="COG0460">
    <property type="taxonomic scope" value="Bacteria"/>
</dbReference>
<dbReference type="GO" id="GO:0009088">
    <property type="term" value="P:threonine biosynthetic process"/>
    <property type="evidence" value="ECO:0007669"/>
    <property type="project" value="UniProtKB-UniRule"/>
</dbReference>
<dbReference type="PANTHER" id="PTHR43070">
    <property type="match status" value="1"/>
</dbReference>
<dbReference type="RefSeq" id="WP_009840545.1">
    <property type="nucleotide sequence ID" value="NZ_CH959302.1"/>
</dbReference>
<dbReference type="STRING" id="87626.PTD2_16506"/>
<evidence type="ECO:0000256" key="6">
    <source>
        <dbReference type="ARBA" id="ARBA00022605"/>
    </source>
</evidence>
<dbReference type="Pfam" id="PF00742">
    <property type="entry name" value="Homoserine_dh"/>
    <property type="match status" value="1"/>
</dbReference>
<gene>
    <name evidence="17" type="primary">metL</name>
    <name evidence="17" type="ORF">PTD2_16506</name>
</gene>
<evidence type="ECO:0000256" key="2">
    <source>
        <dbReference type="ARBA" id="ARBA00004986"/>
    </source>
</evidence>
<evidence type="ECO:0000313" key="18">
    <source>
        <dbReference type="Proteomes" id="UP000006201"/>
    </source>
</evidence>
<keyword evidence="18" id="KW-1185">Reference proteome</keyword>
<dbReference type="Pfam" id="PF03447">
    <property type="entry name" value="NAD_binding_3"/>
    <property type="match status" value="1"/>
</dbReference>
<dbReference type="eggNOG" id="COG0527">
    <property type="taxonomic scope" value="Bacteria"/>
</dbReference>
<dbReference type="NCBIfam" id="NF007003">
    <property type="entry name" value="PRK09466.1"/>
    <property type="match status" value="1"/>
</dbReference>
<dbReference type="Gene3D" id="3.30.360.10">
    <property type="entry name" value="Dihydrodipicolinate Reductase, domain 2"/>
    <property type="match status" value="1"/>
</dbReference>
<keyword evidence="13 17" id="KW-0418">Kinase</keyword>
<feature type="domain" description="Aspartate/glutamate/uridylate kinase" evidence="14">
    <location>
        <begin position="3"/>
        <end position="271"/>
    </location>
</feature>
<evidence type="ECO:0000256" key="4">
    <source>
        <dbReference type="ARBA" id="ARBA00005062"/>
    </source>
</evidence>
<dbReference type="UniPathway" id="UPA00050">
    <property type="reaction ID" value="UER00063"/>
</dbReference>
<dbReference type="InterPro" id="IPR036393">
    <property type="entry name" value="AceGlu_kinase-like_sf"/>
</dbReference>
<evidence type="ECO:0000256" key="8">
    <source>
        <dbReference type="ARBA" id="ARBA00022857"/>
    </source>
</evidence>
<dbReference type="SUPFAM" id="SSF51735">
    <property type="entry name" value="NAD(P)-binding Rossmann-fold domains"/>
    <property type="match status" value="1"/>
</dbReference>
<dbReference type="InterPro" id="IPR049638">
    <property type="entry name" value="AK-HD"/>
</dbReference>
<dbReference type="PROSITE" id="PS00324">
    <property type="entry name" value="ASPARTOKINASE"/>
    <property type="match status" value="1"/>
</dbReference>
<evidence type="ECO:0000259" key="16">
    <source>
        <dbReference type="Pfam" id="PF03447"/>
    </source>
</evidence>
<evidence type="ECO:0000256" key="7">
    <source>
        <dbReference type="ARBA" id="ARBA00022697"/>
    </source>
</evidence>
<evidence type="ECO:0000256" key="10">
    <source>
        <dbReference type="ARBA" id="ARBA00023167"/>
    </source>
</evidence>
<evidence type="ECO:0000313" key="17">
    <source>
        <dbReference type="EMBL" id="EAR26764.1"/>
    </source>
</evidence>
<keyword evidence="10" id="KW-0486">Methionine biosynthesis</keyword>
<evidence type="ECO:0000256" key="9">
    <source>
        <dbReference type="ARBA" id="ARBA00023002"/>
    </source>
</evidence>
<comment type="cofactor">
    <cofactor evidence="1">
        <name>a metal cation</name>
        <dbReference type="ChEBI" id="CHEBI:25213"/>
    </cofactor>
</comment>
<dbReference type="Gene3D" id="3.40.1160.10">
    <property type="entry name" value="Acetylglutamate kinase-like"/>
    <property type="match status" value="1"/>
</dbReference>
<dbReference type="Proteomes" id="UP000006201">
    <property type="component" value="Unassembled WGS sequence"/>
</dbReference>
<keyword evidence="8 13" id="KW-0521">NADP</keyword>
<dbReference type="UniPathway" id="UPA00051">
    <property type="reaction ID" value="UER00462"/>
</dbReference>
<dbReference type="EC" id="2.7.2.4" evidence="13"/>
<dbReference type="Gene3D" id="1.20.120.1320">
    <property type="entry name" value="Aspartokinase, catalytic domain"/>
    <property type="match status" value="1"/>
</dbReference>
<dbReference type="PROSITE" id="PS01042">
    <property type="entry name" value="HOMOSER_DHGENASE"/>
    <property type="match status" value="1"/>
</dbReference>
<dbReference type="GO" id="GO:0004072">
    <property type="term" value="F:aspartate kinase activity"/>
    <property type="evidence" value="ECO:0007669"/>
    <property type="project" value="UniProtKB-UniRule"/>
</dbReference>
<evidence type="ECO:0000256" key="1">
    <source>
        <dbReference type="ARBA" id="ARBA00001920"/>
    </source>
</evidence>
<dbReference type="InterPro" id="IPR019811">
    <property type="entry name" value="HDH_CS"/>
</dbReference>
<dbReference type="UniPathway" id="UPA00034">
    <property type="reaction ID" value="UER00015"/>
</dbReference>
<evidence type="ECO:0000256" key="13">
    <source>
        <dbReference type="PIRNR" id="PIRNR000727"/>
    </source>
</evidence>
<feature type="domain" description="Aspartate/homoserine dehydrogenase NAD-binding" evidence="16">
    <location>
        <begin position="433"/>
        <end position="565"/>
    </location>
</feature>
<comment type="caution">
    <text evidence="17">The sequence shown here is derived from an EMBL/GenBank/DDBJ whole genome shotgun (WGS) entry which is preliminary data.</text>
</comment>
<dbReference type="InterPro" id="IPR042199">
    <property type="entry name" value="AsparK_Bifunc_asparK/hSer_DH"/>
</dbReference>
<keyword evidence="13 17" id="KW-0808">Transferase</keyword>
<dbReference type="OrthoDB" id="9799110at2"/>
<dbReference type="AlphaFoldDB" id="A4CEN5"/>
<accession>A4CEN5</accession>
<keyword evidence="7" id="KW-0791">Threonine biosynthesis</keyword>
<proteinExistence type="inferred from homology"/>
<dbReference type="GO" id="GO:0009086">
    <property type="term" value="P:methionine biosynthetic process"/>
    <property type="evidence" value="ECO:0007669"/>
    <property type="project" value="UniProtKB-KW"/>
</dbReference>
<comment type="pathway">
    <text evidence="5 13">Amino-acid biosynthesis; L-threonine biosynthesis; L-threonine from L-aspartate: step 1/5.</text>
</comment>
<feature type="domain" description="Homoserine dehydrogenase catalytic" evidence="15">
    <location>
        <begin position="574"/>
        <end position="772"/>
    </location>
</feature>
<comment type="pathway">
    <text evidence="3 13">Amino-acid biosynthesis; L-threonine biosynthesis; L-threonine from L-aspartate: step 3/5.</text>
</comment>
<dbReference type="InterPro" id="IPR011147">
    <property type="entry name" value="Bifunc_Aspkin/hSer_DH"/>
</dbReference>
<protein>
    <recommendedName>
        <fullName evidence="13">Bifunctional aspartokinase/homoserine dehydrogenase</fullName>
    </recommendedName>
    <domain>
        <recommendedName>
            <fullName evidence="13">Aspartokinase</fullName>
            <ecNumber evidence="13">2.7.2.4</ecNumber>
        </recommendedName>
    </domain>
    <domain>
        <recommendedName>
            <fullName evidence="13">Homoserine dehydrogenase</fullName>
            <ecNumber evidence="13">1.1.1.3</ecNumber>
        </recommendedName>
    </domain>
</protein>
<dbReference type="InterPro" id="IPR018042">
    <property type="entry name" value="Aspartate_kinase_CS"/>
</dbReference>
<dbReference type="Pfam" id="PF00696">
    <property type="entry name" value="AA_kinase"/>
    <property type="match status" value="1"/>
</dbReference>
<dbReference type="InterPro" id="IPR001048">
    <property type="entry name" value="Asp/Glu/Uridylate_kinase"/>
</dbReference>
<comment type="subunit">
    <text evidence="13">Homotetramer.</text>
</comment>
<dbReference type="InterPro" id="IPR005106">
    <property type="entry name" value="Asp/hSer_DH_NAD-bd"/>
</dbReference>
<dbReference type="PIRSF" id="PIRSF000727">
    <property type="entry name" value="ThrA"/>
    <property type="match status" value="1"/>
</dbReference>
<comment type="catalytic activity">
    <reaction evidence="12">
        <text>L-homoserine + NAD(+) = L-aspartate 4-semialdehyde + NADH + H(+)</text>
        <dbReference type="Rhea" id="RHEA:15757"/>
        <dbReference type="ChEBI" id="CHEBI:15378"/>
        <dbReference type="ChEBI" id="CHEBI:57476"/>
        <dbReference type="ChEBI" id="CHEBI:57540"/>
        <dbReference type="ChEBI" id="CHEBI:57945"/>
        <dbReference type="ChEBI" id="CHEBI:537519"/>
        <dbReference type="EC" id="1.1.1.3"/>
    </reaction>
    <physiologicalReaction direction="right-to-left" evidence="12">
        <dbReference type="Rhea" id="RHEA:15759"/>
    </physiologicalReaction>
</comment>
<dbReference type="Gene3D" id="3.40.50.720">
    <property type="entry name" value="NAD(P)-binding Rossmann-like Domain"/>
    <property type="match status" value="1"/>
</dbReference>
<comment type="catalytic activity">
    <reaction evidence="13">
        <text>L-aspartate + ATP = 4-phospho-L-aspartate + ADP</text>
        <dbReference type="Rhea" id="RHEA:23776"/>
        <dbReference type="ChEBI" id="CHEBI:29991"/>
        <dbReference type="ChEBI" id="CHEBI:30616"/>
        <dbReference type="ChEBI" id="CHEBI:57535"/>
        <dbReference type="ChEBI" id="CHEBI:456216"/>
        <dbReference type="EC" id="2.7.2.4"/>
    </reaction>
</comment>